<dbReference type="Pfam" id="PF00907">
    <property type="entry name" value="T-box"/>
    <property type="match status" value="1"/>
</dbReference>
<evidence type="ECO:0000256" key="2">
    <source>
        <dbReference type="ARBA" id="ARBA00023015"/>
    </source>
</evidence>
<name>A0A0V1IWP4_TRIPS</name>
<comment type="caution">
    <text evidence="6">Lacks conserved residue(s) required for the propagation of feature annotation.</text>
</comment>
<dbReference type="EMBL" id="JYDS01000082">
    <property type="protein sequence ID" value="KRZ26645.1"/>
    <property type="molecule type" value="Genomic_DNA"/>
</dbReference>
<dbReference type="InterPro" id="IPR002070">
    <property type="entry name" value="TF_Brachyury"/>
</dbReference>
<evidence type="ECO:0000256" key="1">
    <source>
        <dbReference type="ARBA" id="ARBA00004123"/>
    </source>
</evidence>
<dbReference type="PROSITE" id="PS50252">
    <property type="entry name" value="TBOX_3"/>
    <property type="match status" value="1"/>
</dbReference>
<dbReference type="CDD" id="cd20188">
    <property type="entry name" value="T-box_TBX2_3-like"/>
    <property type="match status" value="1"/>
</dbReference>
<dbReference type="InterPro" id="IPR001699">
    <property type="entry name" value="TF_T-box"/>
</dbReference>
<dbReference type="Proteomes" id="UP000054805">
    <property type="component" value="Unassembled WGS sequence"/>
</dbReference>
<evidence type="ECO:0000259" key="8">
    <source>
        <dbReference type="PROSITE" id="PS50252"/>
    </source>
</evidence>
<feature type="domain" description="T-box" evidence="8">
    <location>
        <begin position="130"/>
        <end position="323"/>
    </location>
</feature>
<evidence type="ECO:0000256" key="7">
    <source>
        <dbReference type="SAM" id="MobiDB-lite"/>
    </source>
</evidence>
<dbReference type="GO" id="GO:0000981">
    <property type="term" value="F:DNA-binding transcription factor activity, RNA polymerase II-specific"/>
    <property type="evidence" value="ECO:0007669"/>
    <property type="project" value="TreeGrafter"/>
</dbReference>
<sequence>MKFDLVDCCDSSSLEKIASTFTPLPSMYANSQATMSFNPFLIGRPDLAAAGFLPPTFVTPASSYLHSLSSLVPTAPQLGPSVHTNLLPRFGTGVSEELLNAAHGCNTLPSTAGSVDEQTDNLVDDPKVELESRELWDEFHVLGTEMVITKSGRRMFPAFKVRLNGLDKRAKYILLMDVVPADDCRYKFHNSRWIVAGKADPEMPKRMYIHPDSPASGEQWMQKVISFHKLKLTNNISDKHGFTILNSMHKYQPRFHVVRANDILKLPYSTFRTFVFKETEFIAVTAYQNEKHVLQSMFIVLCLNSQITQLKIDNNPFAKGFRDTGAGKREKKRFATFKADSAACMGEITTTTTGAESPLCSRSGATKASVDSDAGGEADEIRHASSLKRHHPNDSSTSSDEDDEEDDDEEEHRSTGAKSSDSRVSAKQARIDHSQLSERRKEDTDSSEVKAKACDETKQLASTTFQAVNKESSSCVALPNVTIQPVFGPATSVPNASASMVAAAAQYPLMAAFFHSNLMQNFNPTRPSLPFGLGSPTVNPFLTAGLAEPSSSFLSAFYNPALQKDLLLNAQMASLAASRQAPFGCFAQFAGPTTLTGSSGTSTLGGSFLSPQQRLVPAASIQQSGGINNNANGIIGAASGKASAAAAGQVSSPPTTGAVSGPLTAGSALDVCNLIRKD</sequence>
<dbReference type="PROSITE" id="PS01283">
    <property type="entry name" value="TBOX_1"/>
    <property type="match status" value="1"/>
</dbReference>
<dbReference type="GO" id="GO:0005634">
    <property type="term" value="C:nucleus"/>
    <property type="evidence" value="ECO:0007669"/>
    <property type="project" value="UniProtKB-SubCell"/>
</dbReference>
<dbReference type="PRINTS" id="PR00937">
    <property type="entry name" value="TBOX"/>
</dbReference>
<dbReference type="PRINTS" id="PR00938">
    <property type="entry name" value="BRACHYURY"/>
</dbReference>
<dbReference type="AlphaFoldDB" id="A0A0V1IWP4"/>
<keyword evidence="2" id="KW-0805">Transcription regulation</keyword>
<evidence type="ECO:0000313" key="10">
    <source>
        <dbReference type="Proteomes" id="UP000054805"/>
    </source>
</evidence>
<feature type="region of interest" description="Disordered" evidence="7">
    <location>
        <begin position="353"/>
        <end position="451"/>
    </location>
</feature>
<keyword evidence="5 6" id="KW-0539">Nucleus</keyword>
<dbReference type="InterPro" id="IPR018186">
    <property type="entry name" value="TF_T-box_CS"/>
</dbReference>
<dbReference type="FunFam" id="2.60.40.820:FF:000003">
    <property type="entry name" value="T-box transcription factor TBX3"/>
    <property type="match status" value="1"/>
</dbReference>
<evidence type="ECO:0000256" key="3">
    <source>
        <dbReference type="ARBA" id="ARBA00023125"/>
    </source>
</evidence>
<evidence type="ECO:0000256" key="5">
    <source>
        <dbReference type="ARBA" id="ARBA00023242"/>
    </source>
</evidence>
<feature type="compositionally biased region" description="Acidic residues" evidence="7">
    <location>
        <begin position="399"/>
        <end position="410"/>
    </location>
</feature>
<dbReference type="GO" id="GO:0045893">
    <property type="term" value="P:positive regulation of DNA-templated transcription"/>
    <property type="evidence" value="ECO:0007669"/>
    <property type="project" value="InterPro"/>
</dbReference>
<dbReference type="PANTHER" id="PTHR11267">
    <property type="entry name" value="T-BOX PROTEIN-RELATED"/>
    <property type="match status" value="1"/>
</dbReference>
<dbReference type="InterPro" id="IPR046360">
    <property type="entry name" value="T-box_DNA-bd"/>
</dbReference>
<feature type="compositionally biased region" description="Polar residues" evidence="7">
    <location>
        <begin position="416"/>
        <end position="425"/>
    </location>
</feature>
<gene>
    <name evidence="9" type="primary">TBX2</name>
    <name evidence="9" type="ORF">T4B_14340</name>
</gene>
<accession>A0A0V1IWP4</accession>
<feature type="compositionally biased region" description="Basic and acidic residues" evidence="7">
    <location>
        <begin position="429"/>
        <end position="451"/>
    </location>
</feature>
<dbReference type="GO" id="GO:0000785">
    <property type="term" value="C:chromatin"/>
    <property type="evidence" value="ECO:0007669"/>
    <property type="project" value="TreeGrafter"/>
</dbReference>
<dbReference type="GO" id="GO:0001708">
    <property type="term" value="P:cell fate specification"/>
    <property type="evidence" value="ECO:0007669"/>
    <property type="project" value="TreeGrafter"/>
</dbReference>
<dbReference type="PROSITE" id="PS01264">
    <property type="entry name" value="TBOX_2"/>
    <property type="match status" value="1"/>
</dbReference>
<dbReference type="InterPro" id="IPR008967">
    <property type="entry name" value="p53-like_TF_DNA-bd_sf"/>
</dbReference>
<organism evidence="9 10">
    <name type="scientific">Trichinella pseudospiralis</name>
    <name type="common">Parasitic roundworm</name>
    <dbReference type="NCBI Taxonomy" id="6337"/>
    <lineage>
        <taxon>Eukaryota</taxon>
        <taxon>Metazoa</taxon>
        <taxon>Ecdysozoa</taxon>
        <taxon>Nematoda</taxon>
        <taxon>Enoplea</taxon>
        <taxon>Dorylaimia</taxon>
        <taxon>Trichinellida</taxon>
        <taxon>Trichinellidae</taxon>
        <taxon>Trichinella</taxon>
    </lineage>
</organism>
<dbReference type="GO" id="GO:0000978">
    <property type="term" value="F:RNA polymerase II cis-regulatory region sequence-specific DNA binding"/>
    <property type="evidence" value="ECO:0007669"/>
    <property type="project" value="InterPro"/>
</dbReference>
<dbReference type="SUPFAM" id="SSF49417">
    <property type="entry name" value="p53-like transcription factors"/>
    <property type="match status" value="1"/>
</dbReference>
<evidence type="ECO:0000256" key="6">
    <source>
        <dbReference type="PROSITE-ProRule" id="PRU00201"/>
    </source>
</evidence>
<comment type="caution">
    <text evidence="9">The sequence shown here is derived from an EMBL/GenBank/DDBJ whole genome shotgun (WGS) entry which is preliminary data.</text>
</comment>
<reference evidence="9 10" key="1">
    <citation type="submission" date="2015-01" db="EMBL/GenBank/DDBJ databases">
        <title>Evolution of Trichinella species and genotypes.</title>
        <authorList>
            <person name="Korhonen P.K."/>
            <person name="Edoardo P."/>
            <person name="Giuseppe L.R."/>
            <person name="Gasser R.B."/>
        </authorList>
    </citation>
    <scope>NUCLEOTIDE SEQUENCE [LARGE SCALE GENOMIC DNA]</scope>
    <source>
        <strain evidence="9">ISS588</strain>
    </source>
</reference>
<dbReference type="InterPro" id="IPR036960">
    <property type="entry name" value="T-box_sf"/>
</dbReference>
<keyword evidence="4" id="KW-0804">Transcription</keyword>
<comment type="subcellular location">
    <subcellularLocation>
        <location evidence="1 6">Nucleus</location>
    </subcellularLocation>
</comment>
<dbReference type="Gene3D" id="2.60.40.820">
    <property type="entry name" value="Transcription factor, T-box"/>
    <property type="match status" value="1"/>
</dbReference>
<keyword evidence="10" id="KW-1185">Reference proteome</keyword>
<dbReference type="PANTHER" id="PTHR11267:SF181">
    <property type="entry name" value="OPTOMOTOR-BLIND PROTEIN"/>
    <property type="match status" value="1"/>
</dbReference>
<dbReference type="SMART" id="SM00425">
    <property type="entry name" value="TBOX"/>
    <property type="match status" value="1"/>
</dbReference>
<protein>
    <submittedName>
        <fullName evidence="9">T-box transcription factor TBX2</fullName>
    </submittedName>
</protein>
<evidence type="ECO:0000256" key="4">
    <source>
        <dbReference type="ARBA" id="ARBA00023163"/>
    </source>
</evidence>
<proteinExistence type="predicted"/>
<keyword evidence="3 6" id="KW-0238">DNA-binding</keyword>
<evidence type="ECO:0000313" key="9">
    <source>
        <dbReference type="EMBL" id="KRZ26645.1"/>
    </source>
</evidence>